<keyword evidence="2" id="KW-0479">Metal-binding</keyword>
<evidence type="ECO:0000256" key="2">
    <source>
        <dbReference type="ARBA" id="ARBA00022723"/>
    </source>
</evidence>
<feature type="compositionally biased region" description="Gly residues" evidence="7">
    <location>
        <begin position="868"/>
        <end position="878"/>
    </location>
</feature>
<feature type="region of interest" description="Disordered" evidence="7">
    <location>
        <begin position="666"/>
        <end position="753"/>
    </location>
</feature>
<feature type="region of interest" description="Disordered" evidence="7">
    <location>
        <begin position="112"/>
        <end position="138"/>
    </location>
</feature>
<feature type="compositionally biased region" description="Gly residues" evidence="7">
    <location>
        <begin position="1331"/>
        <end position="1341"/>
    </location>
</feature>
<keyword evidence="9" id="KW-1185">Reference proteome</keyword>
<feature type="region of interest" description="Disordered" evidence="7">
    <location>
        <begin position="1048"/>
        <end position="1087"/>
    </location>
</feature>
<feature type="compositionally biased region" description="Acidic residues" evidence="7">
    <location>
        <begin position="30"/>
        <end position="44"/>
    </location>
</feature>
<dbReference type="Gene3D" id="3.40.140.10">
    <property type="entry name" value="Cytidine Deaminase, domain 2"/>
    <property type="match status" value="1"/>
</dbReference>
<dbReference type="GO" id="GO:0006508">
    <property type="term" value="P:proteolysis"/>
    <property type="evidence" value="ECO:0007669"/>
    <property type="project" value="UniProtKB-KW"/>
</dbReference>
<feature type="region of interest" description="Disordered" evidence="7">
    <location>
        <begin position="1"/>
        <end position="74"/>
    </location>
</feature>
<feature type="compositionally biased region" description="Low complexity" evidence="7">
    <location>
        <begin position="666"/>
        <end position="694"/>
    </location>
</feature>
<evidence type="ECO:0000256" key="7">
    <source>
        <dbReference type="SAM" id="MobiDB-lite"/>
    </source>
</evidence>
<dbReference type="GeneID" id="108082057"/>
<feature type="region of interest" description="Disordered" evidence="7">
    <location>
        <begin position="868"/>
        <end position="912"/>
    </location>
</feature>
<feature type="region of interest" description="Disordered" evidence="7">
    <location>
        <begin position="628"/>
        <end position="647"/>
    </location>
</feature>
<feature type="compositionally biased region" description="Low complexity" evidence="7">
    <location>
        <begin position="894"/>
        <end position="912"/>
    </location>
</feature>
<reference evidence="10" key="2">
    <citation type="submission" date="2025-08" db="UniProtKB">
        <authorList>
            <consortium name="RefSeq"/>
        </authorList>
    </citation>
    <scope>IDENTIFICATION</scope>
    <source>
        <strain evidence="10">14028-0561.14</strain>
        <tissue evidence="10">Whole fly</tissue>
    </source>
</reference>
<evidence type="ECO:0000256" key="6">
    <source>
        <dbReference type="ARBA" id="ARBA00061577"/>
    </source>
</evidence>
<keyword evidence="5" id="KW-0482">Metalloprotease</keyword>
<evidence type="ECO:0000256" key="3">
    <source>
        <dbReference type="ARBA" id="ARBA00022801"/>
    </source>
</evidence>
<feature type="compositionally biased region" description="Low complexity" evidence="7">
    <location>
        <begin position="1056"/>
        <end position="1087"/>
    </location>
</feature>
<dbReference type="GO" id="GO:0046872">
    <property type="term" value="F:metal ion binding"/>
    <property type="evidence" value="ECO:0007669"/>
    <property type="project" value="UniProtKB-KW"/>
</dbReference>
<dbReference type="FunFam" id="3.40.140.10:FF:000053">
    <property type="entry name" value="MPN domain-containing protein CG4751"/>
    <property type="match status" value="1"/>
</dbReference>
<evidence type="ECO:0000313" key="10">
    <source>
        <dbReference type="RefSeq" id="XP_017032823.1"/>
    </source>
</evidence>
<name>A0A6P4JE04_DROKI</name>
<protein>
    <submittedName>
        <fullName evidence="10">MPN domain-containing protein CG4751</fullName>
    </submittedName>
</protein>
<evidence type="ECO:0000313" key="9">
    <source>
        <dbReference type="Proteomes" id="UP001652661"/>
    </source>
</evidence>
<feature type="compositionally biased region" description="Polar residues" evidence="7">
    <location>
        <begin position="1302"/>
        <end position="1317"/>
    </location>
</feature>
<keyword evidence="4" id="KW-0862">Zinc</keyword>
<dbReference type="Pfam" id="PF18755">
    <property type="entry name" value="RAMA"/>
    <property type="match status" value="1"/>
</dbReference>
<feature type="compositionally biased region" description="Gly residues" evidence="7">
    <location>
        <begin position="1138"/>
        <end position="1149"/>
    </location>
</feature>
<comment type="similarity">
    <text evidence="6">Belongs to the peptidase M67 family.</text>
</comment>
<dbReference type="SUPFAM" id="SSF102712">
    <property type="entry name" value="JAB1/MPN domain"/>
    <property type="match status" value="1"/>
</dbReference>
<dbReference type="Proteomes" id="UP001652661">
    <property type="component" value="Chromosome 2L"/>
</dbReference>
<sequence>MENGVENGALAEGEPVDEVGENQVVSSSDGEGDGDVDGDVEEEGQVLQQQQQQPPPTSPPPPQITNDCERELEGERELSALDATNTNNSDSGPPPLDRTTAPVAAMLEDNLCDKDVDSDVGDDDNDDEAKENYEGFNGTGRTVTLQTLMAANVLQPGQGLMTIEYLGQKFVGDLLSDGKIKSHETETIFLTPSAWAMHCKRIINPEKKSGCGWASVKYKGKKLDAYKNTYLRKCALQKEAPLDDCDLDAERKSESPEIVVKRTVFAHNTVANRNIVHDANMLIESVPFSSVGKLQPFLITINSSALLLADFHCHLTVREVCGYLGGTWDMNTHTLSITKTYPCRSTRFDRQRAGEVERDIQKMMIQDQLLLVGWYHSHPKFQAEPTLRDCDSQLDYQIRMRGASDLTYTPCVSLIISPYYDENPTLESVVKCIWIVPPNENRQSMEYGRPMLMQYSVLPDKEIPEEVRSEIQLCVDYYTQYRSEVVKFRHIYNNDVTYNEKLKNTLYPKFPTKQSDKALWNWICAVLDCEQEDDFIPPKTIKIIDNDELEVKEEDKAVVLMDIGSDIKVTAPKEELFSDSVNAMEESARKAEEESTAQAEQKASELKVMSLQEQLCMPSGLNMNPVRMLSPLATPNPTSHPSVLPNLVAPTLPPAAASQQQLLPPQLPSTAAAPPAIPPVSTTPALSSALSASPRDSPITIQSNSASPAKFEVPVRASPSPAKSDTSSHASTSRTRNSPAPSPGKFSVSDIARNSPSITPNKYEAAAAALVPPAAACLPTANDLMAASLAQLAGQLPPNFLQADLAALFQQQRKDYGSSSLNQLAAAAAKVGGSKQGNATASAGLSDPNVAAAVAAYSNSFNMPMPTGGGGGAGGGGNSNAHNNSKSKSERSSKSSSSSSSSNSSSTSNSYKTKLMKELDELKNDPLKMSELIRSPEYAALLLQQAEALGATTLGTLGFGSDYSYLTGAGLGVPTANTLTGGQPSNSSSGKSSKSSPAAAAAAALSADYNNLIQASKLLGYDSYMQQSKQSNDLNAFLQQQMAAVAAASIPPPPQATSSSSSNSSSSKKQQQQQLQQQHQQQQQQQQQAAAQADYTALLQTYTKLFDPNNQFAAAMASNKHMAGAHNELSALLSSGVGMSGGGGGGGGSKQKQKQNQNDIQSDMLNQLLQLEKQDSEIKALLYRQNKAAADLDALFATPSGAVVGAGPSGNALKAGGSSSAAGASGLSSPSSLSNPAAYYNALAQEKMQDYAAFFQQQHGKYGIPDPLSKTTLAANNMFMTPSALFKIQQESLSAMMMKPPKSTTPSSARTRESSASPALERLTPTKSANSGGGGGGGGNSGSNSNSAGKYNFSAVDLAISSVPSNTPSPAPSDGSSSSSHRRPSPDLSRLYGELAPPGALGLPKKRMEFASVADLAAPPPAKMPKNSMGDDILNLSHD</sequence>
<dbReference type="InterPro" id="IPR050242">
    <property type="entry name" value="JAMM_MPN+_peptidase_M67A"/>
</dbReference>
<evidence type="ECO:0000256" key="1">
    <source>
        <dbReference type="ARBA" id="ARBA00022670"/>
    </source>
</evidence>
<dbReference type="InterPro" id="IPR037518">
    <property type="entry name" value="MPN"/>
</dbReference>
<dbReference type="InterPro" id="IPR040843">
    <property type="entry name" value="RAMA"/>
</dbReference>
<dbReference type="InterPro" id="IPR000555">
    <property type="entry name" value="JAMM/MPN+_dom"/>
</dbReference>
<dbReference type="CDD" id="cd08067">
    <property type="entry name" value="MPN_2A_DUB"/>
    <property type="match status" value="1"/>
</dbReference>
<feature type="region of interest" description="Disordered" evidence="7">
    <location>
        <begin position="1298"/>
        <end position="1345"/>
    </location>
</feature>
<keyword evidence="3" id="KW-0378">Hydrolase</keyword>
<feature type="compositionally biased region" description="Pro residues" evidence="7">
    <location>
        <begin position="53"/>
        <end position="63"/>
    </location>
</feature>
<dbReference type="PROSITE" id="PS50249">
    <property type="entry name" value="MPN"/>
    <property type="match status" value="1"/>
</dbReference>
<feature type="compositionally biased region" description="Acidic residues" evidence="7">
    <location>
        <begin position="118"/>
        <end position="129"/>
    </location>
</feature>
<dbReference type="OrthoDB" id="167806at2759"/>
<evidence type="ECO:0000259" key="8">
    <source>
        <dbReference type="PROSITE" id="PS50249"/>
    </source>
</evidence>
<dbReference type="GO" id="GO:0008237">
    <property type="term" value="F:metallopeptidase activity"/>
    <property type="evidence" value="ECO:0007669"/>
    <property type="project" value="UniProtKB-KW"/>
</dbReference>
<dbReference type="Pfam" id="PF01398">
    <property type="entry name" value="JAB"/>
    <property type="match status" value="1"/>
</dbReference>
<feature type="region of interest" description="Disordered" evidence="7">
    <location>
        <begin position="1362"/>
        <end position="1439"/>
    </location>
</feature>
<dbReference type="RefSeq" id="XP_017032823.1">
    <property type="nucleotide sequence ID" value="XM_017177334.3"/>
</dbReference>
<dbReference type="PANTHER" id="PTHR10410">
    <property type="entry name" value="EUKARYOTIC TRANSLATION INITIATION FACTOR 3 -RELATED"/>
    <property type="match status" value="1"/>
</dbReference>
<feature type="compositionally biased region" description="Polar residues" evidence="7">
    <location>
        <begin position="721"/>
        <end position="739"/>
    </location>
</feature>
<accession>A0A6P4JE04</accession>
<gene>
    <name evidence="10" type="primary">LOC108082057</name>
</gene>
<evidence type="ECO:0000256" key="4">
    <source>
        <dbReference type="ARBA" id="ARBA00022833"/>
    </source>
</evidence>
<feature type="domain" description="MPN" evidence="8">
    <location>
        <begin position="299"/>
        <end position="435"/>
    </location>
</feature>
<proteinExistence type="inferred from homology"/>
<reference evidence="9" key="1">
    <citation type="submission" date="2025-05" db="UniProtKB">
        <authorList>
            <consortium name="RefSeq"/>
        </authorList>
    </citation>
    <scope>NUCLEOTIDE SEQUENCE [LARGE SCALE GENOMIC DNA]</scope>
    <source>
        <strain evidence="9">14028-0561.14</strain>
    </source>
</reference>
<feature type="region of interest" description="Disordered" evidence="7">
    <location>
        <begin position="1136"/>
        <end position="1157"/>
    </location>
</feature>
<organism evidence="9 10">
    <name type="scientific">Drosophila kikkawai</name>
    <name type="common">Fruit fly</name>
    <dbReference type="NCBI Taxonomy" id="30033"/>
    <lineage>
        <taxon>Eukaryota</taxon>
        <taxon>Metazoa</taxon>
        <taxon>Ecdysozoa</taxon>
        <taxon>Arthropoda</taxon>
        <taxon>Hexapoda</taxon>
        <taxon>Insecta</taxon>
        <taxon>Pterygota</taxon>
        <taxon>Neoptera</taxon>
        <taxon>Endopterygota</taxon>
        <taxon>Diptera</taxon>
        <taxon>Brachycera</taxon>
        <taxon>Muscomorpha</taxon>
        <taxon>Ephydroidea</taxon>
        <taxon>Drosophilidae</taxon>
        <taxon>Drosophila</taxon>
        <taxon>Sophophora</taxon>
    </lineage>
</organism>
<evidence type="ECO:0000256" key="5">
    <source>
        <dbReference type="ARBA" id="ARBA00023049"/>
    </source>
</evidence>
<keyword evidence="1" id="KW-0645">Protease</keyword>